<dbReference type="InterPro" id="IPR036264">
    <property type="entry name" value="Bact_exopeptidase_dim_dom"/>
</dbReference>
<name>A0A090EWW1_MESPL</name>
<dbReference type="SUPFAM" id="SSF55031">
    <property type="entry name" value="Bacterial exopeptidase dimerisation domain"/>
    <property type="match status" value="1"/>
</dbReference>
<dbReference type="GO" id="GO:0046872">
    <property type="term" value="F:metal ion binding"/>
    <property type="evidence" value="ECO:0007669"/>
    <property type="project" value="UniProtKB-KW"/>
</dbReference>
<dbReference type="PANTHER" id="PTHR43808:SF31">
    <property type="entry name" value="N-ACETYL-L-CITRULLINE DEACETYLASE"/>
    <property type="match status" value="1"/>
</dbReference>
<evidence type="ECO:0000256" key="3">
    <source>
        <dbReference type="ARBA" id="ARBA00023285"/>
    </source>
</evidence>
<evidence type="ECO:0000259" key="4">
    <source>
        <dbReference type="Pfam" id="PF07687"/>
    </source>
</evidence>
<keyword evidence="1" id="KW-0479">Metal-binding</keyword>
<proteinExistence type="predicted"/>
<dbReference type="InterPro" id="IPR011650">
    <property type="entry name" value="Peptidase_M20_dimer"/>
</dbReference>
<gene>
    <name evidence="5" type="ORF">MPLDJ20_20390</name>
</gene>
<dbReference type="PANTHER" id="PTHR43808">
    <property type="entry name" value="ACETYLORNITHINE DEACETYLASE"/>
    <property type="match status" value="1"/>
</dbReference>
<keyword evidence="2" id="KW-0378">Hydrolase</keyword>
<dbReference type="InterPro" id="IPR050072">
    <property type="entry name" value="Peptidase_M20A"/>
</dbReference>
<dbReference type="GO" id="GO:0006526">
    <property type="term" value="P:L-arginine biosynthetic process"/>
    <property type="evidence" value="ECO:0007669"/>
    <property type="project" value="InterPro"/>
</dbReference>
<dbReference type="AlphaFoldDB" id="A0A090EWW1"/>
<protein>
    <submittedName>
        <fullName evidence="5">Acetylornithine deacetylase (ArgE)</fullName>
    </submittedName>
</protein>
<feature type="domain" description="Peptidase M20 dimerisation" evidence="4">
    <location>
        <begin position="173"/>
        <end position="278"/>
    </location>
</feature>
<evidence type="ECO:0000256" key="1">
    <source>
        <dbReference type="ARBA" id="ARBA00022723"/>
    </source>
</evidence>
<dbReference type="Pfam" id="PF01546">
    <property type="entry name" value="Peptidase_M20"/>
    <property type="match status" value="1"/>
</dbReference>
<dbReference type="Proteomes" id="UP000046373">
    <property type="component" value="Unassembled WGS sequence"/>
</dbReference>
<dbReference type="InterPro" id="IPR002933">
    <property type="entry name" value="Peptidase_M20"/>
</dbReference>
<organism evidence="5 6">
    <name type="scientific">Mesorhizobium plurifarium</name>
    <dbReference type="NCBI Taxonomy" id="69974"/>
    <lineage>
        <taxon>Bacteria</taxon>
        <taxon>Pseudomonadati</taxon>
        <taxon>Pseudomonadota</taxon>
        <taxon>Alphaproteobacteria</taxon>
        <taxon>Hyphomicrobiales</taxon>
        <taxon>Phyllobacteriaceae</taxon>
        <taxon>Mesorhizobium</taxon>
    </lineage>
</organism>
<dbReference type="Gene3D" id="3.40.630.10">
    <property type="entry name" value="Zn peptidases"/>
    <property type="match status" value="1"/>
</dbReference>
<dbReference type="GeneID" id="31890552"/>
<dbReference type="EMBL" id="CCNB01000012">
    <property type="protein sequence ID" value="CDX35980.1"/>
    <property type="molecule type" value="Genomic_DNA"/>
</dbReference>
<dbReference type="NCBIfam" id="NF005710">
    <property type="entry name" value="PRK07522.1"/>
    <property type="match status" value="1"/>
</dbReference>
<keyword evidence="3" id="KW-0170">Cobalt</keyword>
<sequence>MTHSSAIELLSRLVGFNTVSSRSNLEAIDFIKAYLAGFGVESVIIPDATGAKANLFATIGPADRPGYVLSGHTDVVPVDGQEWSRDPFNMWRDGDRLYGRGTSDMKGFIACALAGVPAMLEKPLAAPIHFAWSYDEEVGCLGVHGIIEHMAKTLPPQLAVFVGEPTGMGVVGGHKGSAGLLTTVTGKACHSSRPDLGVNAIFHAMDLMGELRSYANELRSAPEADSPFEVPYTTVSVGVVQGGTARNAIPGDCAFQWDIRATRGGVLETLVERFRAFSDGKVVPAMKEGFAGSGVVTNIAYDVPPFIPDAGSHAETLAKRFAGRNEVTAVNYGSEAGIFQSAGMSTIICGPGRDSEAHITDEWIAVEQLERCVGFIDRLIDHARHA</sequence>
<reference evidence="5 6" key="1">
    <citation type="submission" date="2014-08" db="EMBL/GenBank/DDBJ databases">
        <authorList>
            <person name="Moulin Lionel"/>
        </authorList>
    </citation>
    <scope>NUCLEOTIDE SEQUENCE [LARGE SCALE GENOMIC DNA]</scope>
</reference>
<dbReference type="Gene3D" id="3.30.70.360">
    <property type="match status" value="1"/>
</dbReference>
<dbReference type="GO" id="GO:0008777">
    <property type="term" value="F:acetylornithine deacetylase activity"/>
    <property type="evidence" value="ECO:0007669"/>
    <property type="project" value="TreeGrafter"/>
</dbReference>
<dbReference type="Pfam" id="PF07687">
    <property type="entry name" value="M20_dimer"/>
    <property type="match status" value="1"/>
</dbReference>
<dbReference type="NCBIfam" id="TIGR01892">
    <property type="entry name" value="AcOrn-deacetyl"/>
    <property type="match status" value="1"/>
</dbReference>
<dbReference type="CDD" id="cd03894">
    <property type="entry name" value="M20_ArgE"/>
    <property type="match status" value="1"/>
</dbReference>
<evidence type="ECO:0000313" key="6">
    <source>
        <dbReference type="Proteomes" id="UP000046373"/>
    </source>
</evidence>
<dbReference type="SUPFAM" id="SSF53187">
    <property type="entry name" value="Zn-dependent exopeptidases"/>
    <property type="match status" value="1"/>
</dbReference>
<evidence type="ECO:0000313" key="5">
    <source>
        <dbReference type="EMBL" id="CDX35980.1"/>
    </source>
</evidence>
<evidence type="ECO:0000256" key="2">
    <source>
        <dbReference type="ARBA" id="ARBA00022801"/>
    </source>
</evidence>
<accession>A0A090EWW1</accession>
<dbReference type="InterPro" id="IPR010169">
    <property type="entry name" value="AcOrn-deacetyl"/>
</dbReference>